<name>A0ABT7NAI9_9BURK</name>
<evidence type="ECO:0000313" key="1">
    <source>
        <dbReference type="EMBL" id="MDM0044954.1"/>
    </source>
</evidence>
<comment type="caution">
    <text evidence="1">The sequence shown here is derived from an EMBL/GenBank/DDBJ whole genome shotgun (WGS) entry which is preliminary data.</text>
</comment>
<dbReference type="RefSeq" id="WP_286660063.1">
    <property type="nucleotide sequence ID" value="NZ_JASZYV010000002.1"/>
</dbReference>
<organism evidence="1 2">
    <name type="scientific">Variovorax dokdonensis</name>
    <dbReference type="NCBI Taxonomy" id="344883"/>
    <lineage>
        <taxon>Bacteria</taxon>
        <taxon>Pseudomonadati</taxon>
        <taxon>Pseudomonadota</taxon>
        <taxon>Betaproteobacteria</taxon>
        <taxon>Burkholderiales</taxon>
        <taxon>Comamonadaceae</taxon>
        <taxon>Variovorax</taxon>
    </lineage>
</organism>
<keyword evidence="2" id="KW-1185">Reference proteome</keyword>
<sequence length="203" mass="21597">MYPAFKKQGTKDPTFIIGFANNSSEPVSFDTTNVKAFFRGQEVPIYTYLERSAEIESNKRAQQIALAIVGGLAAGAAAYGASHRTYSGSYSGYVSGRGGMTTFAGSNSVRVYDPMSGILAGGAVAGGTALGIQQIEYTAQALEQAAGSILQMNTVDPLKLVSGTLILKGCCDPYPNKDDLIRFEVTVNGKMSVFEFNRTVMTQ</sequence>
<accession>A0ABT7NAI9</accession>
<gene>
    <name evidence="1" type="ORF">QTH91_10695</name>
</gene>
<dbReference type="Proteomes" id="UP001174908">
    <property type="component" value="Unassembled WGS sequence"/>
</dbReference>
<reference evidence="1" key="1">
    <citation type="submission" date="2023-06" db="EMBL/GenBank/DDBJ databases">
        <authorList>
            <person name="Jiang Y."/>
            <person name="Liu Q."/>
        </authorList>
    </citation>
    <scope>NUCLEOTIDE SEQUENCE</scope>
    <source>
        <strain evidence="1">CGMCC 1.12089</strain>
    </source>
</reference>
<protein>
    <submittedName>
        <fullName evidence="1">Uncharacterized protein</fullName>
    </submittedName>
</protein>
<evidence type="ECO:0000313" key="2">
    <source>
        <dbReference type="Proteomes" id="UP001174908"/>
    </source>
</evidence>
<proteinExistence type="predicted"/>
<dbReference type="EMBL" id="JASZYV010000002">
    <property type="protein sequence ID" value="MDM0044954.1"/>
    <property type="molecule type" value="Genomic_DNA"/>
</dbReference>